<evidence type="ECO:0000313" key="3">
    <source>
        <dbReference type="Proteomes" id="UP000017819"/>
    </source>
</evidence>
<dbReference type="AlphaFoldDB" id="V4TMJ6"/>
<dbReference type="RefSeq" id="WP_023430545.1">
    <property type="nucleotide sequence ID" value="NZ_AWXZ01000012.1"/>
</dbReference>
<dbReference type="STRING" id="631454.N177_0394"/>
<dbReference type="GO" id="GO:0046872">
    <property type="term" value="F:metal ion binding"/>
    <property type="evidence" value="ECO:0007669"/>
    <property type="project" value="InterPro"/>
</dbReference>
<accession>V4TMJ6</accession>
<dbReference type="EMBL" id="AWXZ01000012">
    <property type="protein sequence ID" value="ESR26968.1"/>
    <property type="molecule type" value="Genomic_DNA"/>
</dbReference>
<sequence length="66" mass="6656">MTTLQIEGMSCGHCRATVEAALAGVDGVTAVRQIDIASGRATVEGTAPVEALVAAVEVAGYEARPL</sequence>
<organism evidence="2 3">
    <name type="scientific">Lutibaculum baratangense AMV1</name>
    <dbReference type="NCBI Taxonomy" id="631454"/>
    <lineage>
        <taxon>Bacteria</taxon>
        <taxon>Pseudomonadati</taxon>
        <taxon>Pseudomonadota</taxon>
        <taxon>Alphaproteobacteria</taxon>
        <taxon>Hyphomicrobiales</taxon>
        <taxon>Tepidamorphaceae</taxon>
        <taxon>Lutibaculum</taxon>
    </lineage>
</organism>
<protein>
    <submittedName>
        <fullName evidence="2">Heavy metal binding protein</fullName>
    </submittedName>
</protein>
<dbReference type="Gene3D" id="3.30.70.100">
    <property type="match status" value="1"/>
</dbReference>
<gene>
    <name evidence="2" type="ORF">N177_0394</name>
</gene>
<name>V4TMJ6_9HYPH</name>
<dbReference type="InterPro" id="IPR036163">
    <property type="entry name" value="HMA_dom_sf"/>
</dbReference>
<evidence type="ECO:0000313" key="2">
    <source>
        <dbReference type="EMBL" id="ESR26968.1"/>
    </source>
</evidence>
<dbReference type="Pfam" id="PF00403">
    <property type="entry name" value="HMA"/>
    <property type="match status" value="1"/>
</dbReference>
<keyword evidence="3" id="KW-1185">Reference proteome</keyword>
<evidence type="ECO:0000259" key="1">
    <source>
        <dbReference type="PROSITE" id="PS50846"/>
    </source>
</evidence>
<dbReference type="Proteomes" id="UP000017819">
    <property type="component" value="Unassembled WGS sequence"/>
</dbReference>
<proteinExistence type="predicted"/>
<dbReference type="eggNOG" id="COG2608">
    <property type="taxonomic scope" value="Bacteria"/>
</dbReference>
<dbReference type="OrthoDB" id="9801832at2"/>
<dbReference type="SUPFAM" id="SSF55008">
    <property type="entry name" value="HMA, heavy metal-associated domain"/>
    <property type="match status" value="1"/>
</dbReference>
<comment type="caution">
    <text evidence="2">The sequence shown here is derived from an EMBL/GenBank/DDBJ whole genome shotgun (WGS) entry which is preliminary data.</text>
</comment>
<reference evidence="2 3" key="1">
    <citation type="journal article" date="2014" name="Genome Announc.">
        <title>Draft Genome Sequence of Lutibaculum baratangense Strain AMV1T, Isolated from a Mud Volcano in Andamans, India.</title>
        <authorList>
            <person name="Singh A."/>
            <person name="Sreenivas A."/>
            <person name="Sathyanarayana Reddy G."/>
            <person name="Pinnaka A.K."/>
            <person name="Shivaji S."/>
        </authorList>
    </citation>
    <scope>NUCLEOTIDE SEQUENCE [LARGE SCALE GENOMIC DNA]</scope>
    <source>
        <strain evidence="2 3">AMV1</strain>
    </source>
</reference>
<dbReference type="InterPro" id="IPR006121">
    <property type="entry name" value="HMA_dom"/>
</dbReference>
<feature type="domain" description="HMA" evidence="1">
    <location>
        <begin position="1"/>
        <end position="64"/>
    </location>
</feature>
<dbReference type="CDD" id="cd00371">
    <property type="entry name" value="HMA"/>
    <property type="match status" value="1"/>
</dbReference>
<dbReference type="PROSITE" id="PS50846">
    <property type="entry name" value="HMA_2"/>
    <property type="match status" value="1"/>
</dbReference>